<dbReference type="InterPro" id="IPR029061">
    <property type="entry name" value="THDP-binding"/>
</dbReference>
<comment type="caution">
    <text evidence="3">The sequence shown here is derived from an EMBL/GenBank/DDBJ whole genome shotgun (WGS) entry which is preliminary data.</text>
</comment>
<evidence type="ECO:0000256" key="1">
    <source>
        <dbReference type="ARBA" id="ARBA00023002"/>
    </source>
</evidence>
<keyword evidence="1" id="KW-0560">Oxidoreductase</keyword>
<evidence type="ECO:0000259" key="2">
    <source>
        <dbReference type="Pfam" id="PF02775"/>
    </source>
</evidence>
<name>A0A537JH33_9BACT</name>
<sequence length="345" mass="38132">MDAKLQVPTLDSPLPVLEPIKGVKKAPLEEYFTSGHRTCQGCESALVMKLMVKAAGPRTVVLGSTGCMYVANTTYYSTSWVVPWMHTQLGSSGSAAVGTAAGYRALMRKGKIKREPINVISFCGDGGGADMGLSAISGALQHMDYNHLILLYDNESYANTDIQASGSTPYGANTTFSPHGKAKRILHKRWKKNMAAMLAAGHPECRYVGTVCASYAVDFMNRIRKALSIGGPTFIHSLDPCPKGWDYDPMLSHELGELAVLAGIWPLFEVEQHQLRLYGKTRAIVEGRQKRLPVRDYLMKQGRFAHFTNDDIDYFQAKIDEMWTRWLIPGVLPFSTDVLNERPPA</sequence>
<dbReference type="PANTHER" id="PTHR42897">
    <property type="entry name" value="PYRUVATE SYNTHASE SUBUNIT PORB"/>
    <property type="match status" value="1"/>
</dbReference>
<feature type="domain" description="Thiamine pyrophosphate enzyme TPP-binding" evidence="2">
    <location>
        <begin position="65"/>
        <end position="236"/>
    </location>
</feature>
<dbReference type="Pfam" id="PF02775">
    <property type="entry name" value="TPP_enzyme_C"/>
    <property type="match status" value="1"/>
</dbReference>
<dbReference type="SUPFAM" id="SSF52518">
    <property type="entry name" value="Thiamin diphosphate-binding fold (THDP-binding)"/>
    <property type="match status" value="1"/>
</dbReference>
<evidence type="ECO:0000313" key="3">
    <source>
        <dbReference type="EMBL" id="TMI82416.1"/>
    </source>
</evidence>
<dbReference type="GO" id="GO:0030976">
    <property type="term" value="F:thiamine pyrophosphate binding"/>
    <property type="evidence" value="ECO:0007669"/>
    <property type="project" value="InterPro"/>
</dbReference>
<keyword evidence="3" id="KW-0670">Pyruvate</keyword>
<protein>
    <submittedName>
        <fullName evidence="3">Pyruvate synthase</fullName>
    </submittedName>
</protein>
<dbReference type="PANTHER" id="PTHR42897:SF2">
    <property type="entry name" value="PYRUVATE SYNTHASE SUBUNIT PORB"/>
    <property type="match status" value="1"/>
</dbReference>
<dbReference type="InterPro" id="IPR011766">
    <property type="entry name" value="TPP_enzyme_TPP-bd"/>
</dbReference>
<evidence type="ECO:0000313" key="4">
    <source>
        <dbReference type="Proteomes" id="UP000320048"/>
    </source>
</evidence>
<dbReference type="Gene3D" id="3.40.50.970">
    <property type="match status" value="2"/>
</dbReference>
<reference evidence="3 4" key="1">
    <citation type="journal article" date="2019" name="Nat. Microbiol.">
        <title>Mediterranean grassland soil C-N compound turnover is dependent on rainfall and depth, and is mediated by genomically divergent microorganisms.</title>
        <authorList>
            <person name="Diamond S."/>
            <person name="Andeer P.F."/>
            <person name="Li Z."/>
            <person name="Crits-Christoph A."/>
            <person name="Burstein D."/>
            <person name="Anantharaman K."/>
            <person name="Lane K.R."/>
            <person name="Thomas B.C."/>
            <person name="Pan C."/>
            <person name="Northen T.R."/>
            <person name="Banfield J.F."/>
        </authorList>
    </citation>
    <scope>NUCLEOTIDE SEQUENCE [LARGE SCALE GENOMIC DNA]</scope>
    <source>
        <strain evidence="3">NP_7</strain>
    </source>
</reference>
<dbReference type="GO" id="GO:0016491">
    <property type="term" value="F:oxidoreductase activity"/>
    <property type="evidence" value="ECO:0007669"/>
    <property type="project" value="UniProtKB-KW"/>
</dbReference>
<dbReference type="Proteomes" id="UP000320048">
    <property type="component" value="Unassembled WGS sequence"/>
</dbReference>
<dbReference type="AlphaFoldDB" id="A0A537JH33"/>
<proteinExistence type="predicted"/>
<gene>
    <name evidence="3" type="ORF">E6H04_04785</name>
</gene>
<dbReference type="EMBL" id="VBAO01000128">
    <property type="protein sequence ID" value="TMI82416.1"/>
    <property type="molecule type" value="Genomic_DNA"/>
</dbReference>
<accession>A0A537JH33</accession>
<dbReference type="InterPro" id="IPR051479">
    <property type="entry name" value="PorB-like"/>
</dbReference>
<organism evidence="3 4">
    <name type="scientific">Candidatus Segetimicrobium genomatis</name>
    <dbReference type="NCBI Taxonomy" id="2569760"/>
    <lineage>
        <taxon>Bacteria</taxon>
        <taxon>Bacillati</taxon>
        <taxon>Candidatus Sysuimicrobiota</taxon>
        <taxon>Candidatus Sysuimicrobiia</taxon>
        <taxon>Candidatus Sysuimicrobiales</taxon>
        <taxon>Candidatus Segetimicrobiaceae</taxon>
        <taxon>Candidatus Segetimicrobium</taxon>
    </lineage>
</organism>